<evidence type="ECO:0000313" key="5">
    <source>
        <dbReference type="Proteomes" id="UP000257004"/>
    </source>
</evidence>
<name>A0A3D9FQ17_9FLAO</name>
<evidence type="ECO:0000256" key="1">
    <source>
        <dbReference type="ARBA" id="ARBA00022801"/>
    </source>
</evidence>
<comment type="caution">
    <text evidence="4">The sequence shown here is derived from an EMBL/GenBank/DDBJ whole genome shotgun (WGS) entry which is preliminary data.</text>
</comment>
<feature type="signal peptide" evidence="2">
    <location>
        <begin position="1"/>
        <end position="17"/>
    </location>
</feature>
<gene>
    <name evidence="4" type="ORF">BD847_3111</name>
</gene>
<dbReference type="AlphaFoldDB" id="A0A3D9FQ17"/>
<accession>A0A3D9FQ17</accession>
<reference evidence="4 5" key="1">
    <citation type="submission" date="2018-07" db="EMBL/GenBank/DDBJ databases">
        <title>Genomic Encyclopedia of Archaeal and Bacterial Type Strains, Phase II (KMG-II): from individual species to whole genera.</title>
        <authorList>
            <person name="Goeker M."/>
        </authorList>
    </citation>
    <scope>NUCLEOTIDE SEQUENCE [LARGE SCALE GENOMIC DNA]</scope>
    <source>
        <strain evidence="4 5">DSM 25795</strain>
    </source>
</reference>
<sequence length="311" mass="35589">MKKIMLFLFLFSNAINAQSNFKVDTSYTIKSTYNKLLKKYPFITIVKEKKYQNIDQLNDIEYDLKKERALHLDAYVYKKNKTNSAVILIHGGGWKSGNKNQMRILAQEIASKGYSCFTIEYRLALEAKYPEGIYDVKNSIKFIKDNAGKFHVDPNKIAILGCSSGGQMAALIGTTNENPAFEDAVFKSKSSSKVNTIIDVDGILAFKHVESAEGEAASFWLKGSYEENPENWNNASALNHTDKNTPPILFINSSFERFHAGRDDMISILNENNIYNEVKIIKDSPHSFWFFQPWFDEMTVYIVQFLDKIFK</sequence>
<dbReference type="SUPFAM" id="SSF53474">
    <property type="entry name" value="alpha/beta-Hydrolases"/>
    <property type="match status" value="1"/>
</dbReference>
<keyword evidence="1" id="KW-0378">Hydrolase</keyword>
<dbReference type="OrthoDB" id="9777975at2"/>
<feature type="domain" description="BD-FAE-like" evidence="3">
    <location>
        <begin position="72"/>
        <end position="253"/>
    </location>
</feature>
<dbReference type="PANTHER" id="PTHR48081:SF13">
    <property type="entry name" value="ALPHA_BETA HYDROLASE"/>
    <property type="match status" value="1"/>
</dbReference>
<protein>
    <submittedName>
        <fullName evidence="4">Acetyl esterase/lipase</fullName>
    </submittedName>
</protein>
<dbReference type="GO" id="GO:0016787">
    <property type="term" value="F:hydrolase activity"/>
    <property type="evidence" value="ECO:0007669"/>
    <property type="project" value="UniProtKB-KW"/>
</dbReference>
<dbReference type="RefSeq" id="WP_115889372.1">
    <property type="nucleotide sequence ID" value="NZ_QRDQ01000010.1"/>
</dbReference>
<dbReference type="InterPro" id="IPR050300">
    <property type="entry name" value="GDXG_lipolytic_enzyme"/>
</dbReference>
<feature type="chain" id="PRO_5017773312" evidence="2">
    <location>
        <begin position="18"/>
        <end position="311"/>
    </location>
</feature>
<evidence type="ECO:0000256" key="2">
    <source>
        <dbReference type="SAM" id="SignalP"/>
    </source>
</evidence>
<dbReference type="InterPro" id="IPR049492">
    <property type="entry name" value="BD-FAE-like_dom"/>
</dbReference>
<evidence type="ECO:0000259" key="3">
    <source>
        <dbReference type="Pfam" id="PF20434"/>
    </source>
</evidence>
<dbReference type="Proteomes" id="UP000257004">
    <property type="component" value="Unassembled WGS sequence"/>
</dbReference>
<dbReference type="Pfam" id="PF20434">
    <property type="entry name" value="BD-FAE"/>
    <property type="match status" value="1"/>
</dbReference>
<dbReference type="Gene3D" id="3.40.50.1820">
    <property type="entry name" value="alpha/beta hydrolase"/>
    <property type="match status" value="1"/>
</dbReference>
<dbReference type="PANTHER" id="PTHR48081">
    <property type="entry name" value="AB HYDROLASE SUPERFAMILY PROTEIN C4A8.06C"/>
    <property type="match status" value="1"/>
</dbReference>
<keyword evidence="5" id="KW-1185">Reference proteome</keyword>
<dbReference type="InterPro" id="IPR029058">
    <property type="entry name" value="AB_hydrolase_fold"/>
</dbReference>
<evidence type="ECO:0000313" key="4">
    <source>
        <dbReference type="EMBL" id="RED22482.1"/>
    </source>
</evidence>
<proteinExistence type="predicted"/>
<keyword evidence="2" id="KW-0732">Signal</keyword>
<organism evidence="4 5">
    <name type="scientific">Flavobacterium cutihirudinis</name>
    <dbReference type="NCBI Taxonomy" id="1265740"/>
    <lineage>
        <taxon>Bacteria</taxon>
        <taxon>Pseudomonadati</taxon>
        <taxon>Bacteroidota</taxon>
        <taxon>Flavobacteriia</taxon>
        <taxon>Flavobacteriales</taxon>
        <taxon>Flavobacteriaceae</taxon>
        <taxon>Flavobacterium</taxon>
    </lineage>
</organism>
<dbReference type="EMBL" id="QRDQ01000010">
    <property type="protein sequence ID" value="RED22482.1"/>
    <property type="molecule type" value="Genomic_DNA"/>
</dbReference>